<evidence type="ECO:0000259" key="8">
    <source>
        <dbReference type="PROSITE" id="PS51278"/>
    </source>
</evidence>
<dbReference type="FunFam" id="3.60.20.10:FF:000006">
    <property type="entry name" value="Glutamine--fructose-6-phosphate aminotransferase [isomerizing]"/>
    <property type="match status" value="1"/>
</dbReference>
<sequence length="394" mass="43884">MCGIVGYVGNKFVDSLLIAGLERLEYRGYDSAGIATLNKGRLKIRKQAGKIQLLKEKLKEKPLGGELGIGHTRWATHGKPTTKNAHPHIDCKKSLAIVHNGIIENYLELRKKLIGEGHIFKTDTDTEVIAHLIEKYLDKGLLRATQKAIKKLKGSYALAIISRSEPDKIVVAKRDSPLVIGIGKDENFIASDVSAISALTSNIIFLENGQTGVITRDKVRVFDKTGKLVKKKVKKLKWITSKGPQKDGYEHFMLKEIYEQPRIARDVLQRRISEDKKTLYFESIGLSDEKLSRINNVIIQACGTSWHAGLVGKYLFEKHLRLRTEVDLSSEFRYRNPVAGGDTLVIAISQSGETADTLAGIRLAKSKFLQILSICNTIESSVARESDGVIYIYA</sequence>
<dbReference type="EC" id="2.6.1.16" evidence="2"/>
<name>A0A662D4G3_UNCAE</name>
<keyword evidence="4 10" id="KW-0032">Aminotransferase</keyword>
<dbReference type="GO" id="GO:0005829">
    <property type="term" value="C:cytosol"/>
    <property type="evidence" value="ECO:0007669"/>
    <property type="project" value="TreeGrafter"/>
</dbReference>
<dbReference type="PANTHER" id="PTHR10937">
    <property type="entry name" value="GLUCOSAMINE--FRUCTOSE-6-PHOSPHATE AMINOTRANSFERASE, ISOMERIZING"/>
    <property type="match status" value="1"/>
</dbReference>
<keyword evidence="6" id="KW-0677">Repeat</keyword>
<protein>
    <recommendedName>
        <fullName evidence="3">Glutamine--fructose-6-phosphate aminotransferase [isomerizing]</fullName>
        <ecNumber evidence="2">2.6.1.16</ecNumber>
    </recommendedName>
</protein>
<evidence type="ECO:0000313" key="11">
    <source>
        <dbReference type="Proteomes" id="UP000277457"/>
    </source>
</evidence>
<feature type="non-terminal residue" evidence="10">
    <location>
        <position position="394"/>
    </location>
</feature>
<gene>
    <name evidence="10" type="primary">glmS</name>
    <name evidence="10" type="ORF">DRZ78_02515</name>
</gene>
<organism evidence="10 11">
    <name type="scientific">Aerophobetes bacterium</name>
    <dbReference type="NCBI Taxonomy" id="2030807"/>
    <lineage>
        <taxon>Bacteria</taxon>
        <taxon>Candidatus Aerophobota</taxon>
    </lineage>
</organism>
<dbReference type="SUPFAM" id="SSF53697">
    <property type="entry name" value="SIS domain"/>
    <property type="match status" value="1"/>
</dbReference>
<dbReference type="InterPro" id="IPR035466">
    <property type="entry name" value="GlmS/AgaS_SIS"/>
</dbReference>
<dbReference type="InterPro" id="IPR046348">
    <property type="entry name" value="SIS_dom_sf"/>
</dbReference>
<dbReference type="Pfam" id="PF01380">
    <property type="entry name" value="SIS"/>
    <property type="match status" value="1"/>
</dbReference>
<dbReference type="GO" id="GO:0006002">
    <property type="term" value="P:fructose 6-phosphate metabolic process"/>
    <property type="evidence" value="ECO:0007669"/>
    <property type="project" value="TreeGrafter"/>
</dbReference>
<evidence type="ECO:0000256" key="2">
    <source>
        <dbReference type="ARBA" id="ARBA00012916"/>
    </source>
</evidence>
<evidence type="ECO:0000256" key="5">
    <source>
        <dbReference type="ARBA" id="ARBA00022679"/>
    </source>
</evidence>
<dbReference type="AlphaFoldDB" id="A0A662D4G3"/>
<dbReference type="PANTHER" id="PTHR10937:SF0">
    <property type="entry name" value="GLUTAMINE--FRUCTOSE-6-PHOSPHATE TRANSAMINASE (ISOMERIZING)"/>
    <property type="match status" value="1"/>
</dbReference>
<dbReference type="PROSITE" id="PS51464">
    <property type="entry name" value="SIS"/>
    <property type="match status" value="1"/>
</dbReference>
<accession>A0A662D4G3</accession>
<evidence type="ECO:0000256" key="1">
    <source>
        <dbReference type="ARBA" id="ARBA00001031"/>
    </source>
</evidence>
<dbReference type="InterPro" id="IPR001347">
    <property type="entry name" value="SIS_dom"/>
</dbReference>
<dbReference type="GO" id="GO:0004360">
    <property type="term" value="F:glutamine-fructose-6-phosphate transaminase (isomerizing) activity"/>
    <property type="evidence" value="ECO:0007669"/>
    <property type="project" value="UniProtKB-EC"/>
</dbReference>
<evidence type="ECO:0000313" key="10">
    <source>
        <dbReference type="EMBL" id="RLE07719.1"/>
    </source>
</evidence>
<dbReference type="GO" id="GO:0006047">
    <property type="term" value="P:UDP-N-acetylglucosamine metabolic process"/>
    <property type="evidence" value="ECO:0007669"/>
    <property type="project" value="TreeGrafter"/>
</dbReference>
<dbReference type="InterPro" id="IPR017932">
    <property type="entry name" value="GATase_2_dom"/>
</dbReference>
<evidence type="ECO:0000256" key="4">
    <source>
        <dbReference type="ARBA" id="ARBA00022576"/>
    </source>
</evidence>
<comment type="caution">
    <text evidence="10">The sequence shown here is derived from an EMBL/GenBank/DDBJ whole genome shotgun (WGS) entry which is preliminary data.</text>
</comment>
<dbReference type="NCBIfam" id="NF001484">
    <property type="entry name" value="PRK00331.1"/>
    <property type="match status" value="1"/>
</dbReference>
<dbReference type="GO" id="GO:0006487">
    <property type="term" value="P:protein N-linked glycosylation"/>
    <property type="evidence" value="ECO:0007669"/>
    <property type="project" value="TreeGrafter"/>
</dbReference>
<feature type="domain" description="Glutamine amidotransferase type-2" evidence="8">
    <location>
        <begin position="2"/>
        <end position="217"/>
    </location>
</feature>
<dbReference type="GO" id="GO:0097367">
    <property type="term" value="F:carbohydrate derivative binding"/>
    <property type="evidence" value="ECO:0007669"/>
    <property type="project" value="InterPro"/>
</dbReference>
<feature type="domain" description="SIS" evidence="9">
    <location>
        <begin position="287"/>
        <end position="394"/>
    </location>
</feature>
<dbReference type="InterPro" id="IPR005855">
    <property type="entry name" value="GFAT"/>
</dbReference>
<proteinExistence type="predicted"/>
<evidence type="ECO:0000259" key="9">
    <source>
        <dbReference type="PROSITE" id="PS51464"/>
    </source>
</evidence>
<comment type="catalytic activity">
    <reaction evidence="1">
        <text>D-fructose 6-phosphate + L-glutamine = D-glucosamine 6-phosphate + L-glutamate</text>
        <dbReference type="Rhea" id="RHEA:13237"/>
        <dbReference type="ChEBI" id="CHEBI:29985"/>
        <dbReference type="ChEBI" id="CHEBI:58359"/>
        <dbReference type="ChEBI" id="CHEBI:58725"/>
        <dbReference type="ChEBI" id="CHEBI:61527"/>
        <dbReference type="EC" id="2.6.1.16"/>
    </reaction>
</comment>
<dbReference type="EMBL" id="QMPY01000074">
    <property type="protein sequence ID" value="RLE07719.1"/>
    <property type="molecule type" value="Genomic_DNA"/>
</dbReference>
<dbReference type="Proteomes" id="UP000277457">
    <property type="component" value="Unassembled WGS sequence"/>
</dbReference>
<dbReference type="PROSITE" id="PS51278">
    <property type="entry name" value="GATASE_TYPE_2"/>
    <property type="match status" value="1"/>
</dbReference>
<dbReference type="SUPFAM" id="SSF56235">
    <property type="entry name" value="N-terminal nucleophile aminohydrolases (Ntn hydrolases)"/>
    <property type="match status" value="1"/>
</dbReference>
<dbReference type="InterPro" id="IPR029055">
    <property type="entry name" value="Ntn_hydrolases_N"/>
</dbReference>
<dbReference type="CDD" id="cd00714">
    <property type="entry name" value="GFAT"/>
    <property type="match status" value="1"/>
</dbReference>
<dbReference type="InterPro" id="IPR047084">
    <property type="entry name" value="GFAT_N"/>
</dbReference>
<evidence type="ECO:0000256" key="6">
    <source>
        <dbReference type="ARBA" id="ARBA00022737"/>
    </source>
</evidence>
<reference evidence="10 11" key="1">
    <citation type="submission" date="2018-06" db="EMBL/GenBank/DDBJ databases">
        <title>Extensive metabolic versatility and redundancy in microbially diverse, dynamic hydrothermal sediments.</title>
        <authorList>
            <person name="Dombrowski N."/>
            <person name="Teske A."/>
            <person name="Baker B.J."/>
        </authorList>
    </citation>
    <scope>NUCLEOTIDE SEQUENCE [LARGE SCALE GENOMIC DNA]</scope>
    <source>
        <strain evidence="10">B7_G13</strain>
    </source>
</reference>
<evidence type="ECO:0000256" key="7">
    <source>
        <dbReference type="ARBA" id="ARBA00022962"/>
    </source>
</evidence>
<keyword evidence="5 10" id="KW-0808">Transferase</keyword>
<dbReference type="CDD" id="cd05008">
    <property type="entry name" value="SIS_GlmS_GlmD_1"/>
    <property type="match status" value="1"/>
</dbReference>
<dbReference type="Gene3D" id="3.60.20.10">
    <property type="entry name" value="Glutamine Phosphoribosylpyrophosphate, subunit 1, domain 1"/>
    <property type="match status" value="1"/>
</dbReference>
<dbReference type="NCBIfam" id="TIGR01135">
    <property type="entry name" value="glmS"/>
    <property type="match status" value="1"/>
</dbReference>
<evidence type="ECO:0000256" key="3">
    <source>
        <dbReference type="ARBA" id="ARBA00016090"/>
    </source>
</evidence>
<keyword evidence="7" id="KW-0315">Glutamine amidotransferase</keyword>
<dbReference type="Pfam" id="PF13522">
    <property type="entry name" value="GATase_6"/>
    <property type="match status" value="1"/>
</dbReference>
<dbReference type="Gene3D" id="3.40.50.10490">
    <property type="entry name" value="Glucose-6-phosphate isomerase like protein, domain 1"/>
    <property type="match status" value="1"/>
</dbReference>